<comment type="caution">
    <text evidence="1">The sequence shown here is derived from an EMBL/GenBank/DDBJ whole genome shotgun (WGS) entry which is preliminary data.</text>
</comment>
<evidence type="ECO:0000313" key="2">
    <source>
        <dbReference type="Proteomes" id="UP000664859"/>
    </source>
</evidence>
<dbReference type="EMBL" id="JAFCMP010000179">
    <property type="protein sequence ID" value="KAG5184099.1"/>
    <property type="molecule type" value="Genomic_DNA"/>
</dbReference>
<accession>A0A835Z6D2</accession>
<keyword evidence="2" id="KW-1185">Reference proteome</keyword>
<reference evidence="1" key="1">
    <citation type="submission" date="2021-02" db="EMBL/GenBank/DDBJ databases">
        <title>First Annotated Genome of the Yellow-green Alga Tribonema minus.</title>
        <authorList>
            <person name="Mahan K.M."/>
        </authorList>
    </citation>
    <scope>NUCLEOTIDE SEQUENCE</scope>
    <source>
        <strain evidence="1">UTEX B ZZ1240</strain>
    </source>
</reference>
<dbReference type="OrthoDB" id="232356at2759"/>
<sequence>MKGGCTGCVRQRQSFNPFDEVPFDPSKLRTPSKSATRSRIGNLTVGDVRYIFTQLRGYADINPHRTLWTGESAGSFSLNYLLQSNNMLSSTGEKKTKKSQGRLQ</sequence>
<name>A0A835Z6D2_9STRA</name>
<protein>
    <submittedName>
        <fullName evidence="1">Uncharacterized protein</fullName>
    </submittedName>
</protein>
<dbReference type="AlphaFoldDB" id="A0A835Z6D2"/>
<gene>
    <name evidence="1" type="ORF">JKP88DRAFT_163509</name>
</gene>
<evidence type="ECO:0000313" key="1">
    <source>
        <dbReference type="EMBL" id="KAG5184099.1"/>
    </source>
</evidence>
<dbReference type="Proteomes" id="UP000664859">
    <property type="component" value="Unassembled WGS sequence"/>
</dbReference>
<organism evidence="1 2">
    <name type="scientific">Tribonema minus</name>
    <dbReference type="NCBI Taxonomy" id="303371"/>
    <lineage>
        <taxon>Eukaryota</taxon>
        <taxon>Sar</taxon>
        <taxon>Stramenopiles</taxon>
        <taxon>Ochrophyta</taxon>
        <taxon>PX clade</taxon>
        <taxon>Xanthophyceae</taxon>
        <taxon>Tribonematales</taxon>
        <taxon>Tribonemataceae</taxon>
        <taxon>Tribonema</taxon>
    </lineage>
</organism>
<proteinExistence type="predicted"/>